<evidence type="ECO:0000256" key="6">
    <source>
        <dbReference type="ARBA" id="ARBA00023012"/>
    </source>
</evidence>
<dbReference type="InterPro" id="IPR003661">
    <property type="entry name" value="HisK_dim/P_dom"/>
</dbReference>
<feature type="transmembrane region" description="Helical" evidence="7">
    <location>
        <begin position="64"/>
        <end position="86"/>
    </location>
</feature>
<dbReference type="PRINTS" id="PR00344">
    <property type="entry name" value="BCTRLSENSOR"/>
</dbReference>
<sequence length="346" mass="37800">MVRLIKRWSLTAVGLGTVAVVVVYSLVSPETAISTIVNTSAPLALALLVAGAGVGIGRRRDPEFVASVALWAVVSATMGVAINQWYVLLLGGVFPEQAFHFTISSVSLTASFGTATGYYYTALVRKADELERTNRLLRDRNRSLDEFASIVSHDLRNPLNVAQGQLDLARDGEAEEAEERFGKVENAHGRMERLINEVLSFTRQGDEVYEPERLRLSEVVEEAVDGVPVSEEAVDVETEVELRGDRDRLRTVLENLFRNAVEHTDGADIKIGTDEDCVFYVEDDGAGIPSEDREQVFEGGYSTKEGGGGFGLSTVRRTAEVHRWSVNVTDADAGGARFGFVDRDEG</sequence>
<dbReference type="InterPro" id="IPR005467">
    <property type="entry name" value="His_kinase_dom"/>
</dbReference>
<feature type="transmembrane region" description="Helical" evidence="7">
    <location>
        <begin position="7"/>
        <end position="27"/>
    </location>
</feature>
<dbReference type="EMBL" id="RKLV01000002">
    <property type="protein sequence ID" value="MCX2818207.1"/>
    <property type="molecule type" value="Genomic_DNA"/>
</dbReference>
<dbReference type="SUPFAM" id="SSF55874">
    <property type="entry name" value="ATPase domain of HSP90 chaperone/DNA topoisomerase II/histidine kinase"/>
    <property type="match status" value="1"/>
</dbReference>
<evidence type="ECO:0000256" key="4">
    <source>
        <dbReference type="ARBA" id="ARBA00022679"/>
    </source>
</evidence>
<keyword evidence="7" id="KW-0472">Membrane</keyword>
<dbReference type="InterPro" id="IPR050736">
    <property type="entry name" value="Sensor_HK_Regulatory"/>
</dbReference>
<dbReference type="Pfam" id="PF00512">
    <property type="entry name" value="HisKA"/>
    <property type="match status" value="1"/>
</dbReference>
<evidence type="ECO:0000256" key="7">
    <source>
        <dbReference type="SAM" id="Phobius"/>
    </source>
</evidence>
<dbReference type="SMART" id="SM00387">
    <property type="entry name" value="HATPase_c"/>
    <property type="match status" value="1"/>
</dbReference>
<comment type="catalytic activity">
    <reaction evidence="1">
        <text>ATP + protein L-histidine = ADP + protein N-phospho-L-histidine.</text>
        <dbReference type="EC" id="2.7.13.3"/>
    </reaction>
</comment>
<evidence type="ECO:0000256" key="1">
    <source>
        <dbReference type="ARBA" id="ARBA00000085"/>
    </source>
</evidence>
<keyword evidence="10" id="KW-1185">Reference proteome</keyword>
<organism evidence="9 10">
    <name type="scientific">Halorutilus salinus</name>
    <dbReference type="NCBI Taxonomy" id="2487751"/>
    <lineage>
        <taxon>Archaea</taxon>
        <taxon>Methanobacteriati</taxon>
        <taxon>Methanobacteriota</taxon>
        <taxon>Stenosarchaea group</taxon>
        <taxon>Halobacteria</taxon>
        <taxon>Halorutilales</taxon>
        <taxon>Halorutilaceae</taxon>
        <taxon>Halorutilus</taxon>
    </lineage>
</organism>
<evidence type="ECO:0000259" key="8">
    <source>
        <dbReference type="PROSITE" id="PS50109"/>
    </source>
</evidence>
<dbReference type="InterPro" id="IPR036097">
    <property type="entry name" value="HisK_dim/P_sf"/>
</dbReference>
<dbReference type="Proteomes" id="UP001149411">
    <property type="component" value="Unassembled WGS sequence"/>
</dbReference>
<dbReference type="AlphaFoldDB" id="A0A9Q4C330"/>
<gene>
    <name evidence="9" type="ORF">EGH25_02425</name>
</gene>
<evidence type="ECO:0000256" key="2">
    <source>
        <dbReference type="ARBA" id="ARBA00012438"/>
    </source>
</evidence>
<reference evidence="9" key="1">
    <citation type="submission" date="2022-09" db="EMBL/GenBank/DDBJ databases">
        <title>Haloadaptaus new haloarchaeum isolated from saline soil.</title>
        <authorList>
            <person name="Duran-Viseras A."/>
            <person name="Sanchez-Porro C."/>
            <person name="Ventosa A."/>
        </authorList>
    </citation>
    <scope>NUCLEOTIDE SEQUENCE</scope>
    <source>
        <strain evidence="9">F3-133</strain>
    </source>
</reference>
<evidence type="ECO:0000313" key="10">
    <source>
        <dbReference type="Proteomes" id="UP001149411"/>
    </source>
</evidence>
<dbReference type="GO" id="GO:0000155">
    <property type="term" value="F:phosphorelay sensor kinase activity"/>
    <property type="evidence" value="ECO:0007669"/>
    <property type="project" value="InterPro"/>
</dbReference>
<dbReference type="PANTHER" id="PTHR43711:SF1">
    <property type="entry name" value="HISTIDINE KINASE 1"/>
    <property type="match status" value="1"/>
</dbReference>
<accession>A0A9Q4C330</accession>
<dbReference type="RefSeq" id="WP_266085920.1">
    <property type="nucleotide sequence ID" value="NZ_RKLV01000002.1"/>
</dbReference>
<dbReference type="SUPFAM" id="SSF47384">
    <property type="entry name" value="Homodimeric domain of signal transducing histidine kinase"/>
    <property type="match status" value="1"/>
</dbReference>
<dbReference type="InterPro" id="IPR036890">
    <property type="entry name" value="HATPase_C_sf"/>
</dbReference>
<proteinExistence type="predicted"/>
<name>A0A9Q4C330_9EURY</name>
<evidence type="ECO:0000256" key="5">
    <source>
        <dbReference type="ARBA" id="ARBA00022777"/>
    </source>
</evidence>
<dbReference type="InterPro" id="IPR004358">
    <property type="entry name" value="Sig_transdc_His_kin-like_C"/>
</dbReference>
<protein>
    <recommendedName>
        <fullName evidence="2">histidine kinase</fullName>
        <ecNumber evidence="2">2.7.13.3</ecNumber>
    </recommendedName>
</protein>
<keyword evidence="7" id="KW-1133">Transmembrane helix</keyword>
<evidence type="ECO:0000256" key="3">
    <source>
        <dbReference type="ARBA" id="ARBA00022553"/>
    </source>
</evidence>
<keyword evidence="6" id="KW-0902">Two-component regulatory system</keyword>
<dbReference type="EC" id="2.7.13.3" evidence="2"/>
<feature type="transmembrane region" description="Helical" evidence="7">
    <location>
        <begin position="98"/>
        <end position="120"/>
    </location>
</feature>
<dbReference type="CDD" id="cd00082">
    <property type="entry name" value="HisKA"/>
    <property type="match status" value="1"/>
</dbReference>
<feature type="domain" description="Histidine kinase" evidence="8">
    <location>
        <begin position="150"/>
        <end position="338"/>
    </location>
</feature>
<dbReference type="SMART" id="SM00388">
    <property type="entry name" value="HisKA"/>
    <property type="match status" value="1"/>
</dbReference>
<comment type="caution">
    <text evidence="9">The sequence shown here is derived from an EMBL/GenBank/DDBJ whole genome shotgun (WGS) entry which is preliminary data.</text>
</comment>
<keyword evidence="4" id="KW-0808">Transferase</keyword>
<dbReference type="PROSITE" id="PS50109">
    <property type="entry name" value="HIS_KIN"/>
    <property type="match status" value="1"/>
</dbReference>
<keyword evidence="3" id="KW-0597">Phosphoprotein</keyword>
<keyword evidence="7" id="KW-0812">Transmembrane</keyword>
<dbReference type="InterPro" id="IPR003594">
    <property type="entry name" value="HATPase_dom"/>
</dbReference>
<keyword evidence="5 9" id="KW-0418">Kinase</keyword>
<dbReference type="CDD" id="cd00075">
    <property type="entry name" value="HATPase"/>
    <property type="match status" value="1"/>
</dbReference>
<dbReference type="Pfam" id="PF02518">
    <property type="entry name" value="HATPase_c"/>
    <property type="match status" value="1"/>
</dbReference>
<evidence type="ECO:0000313" key="9">
    <source>
        <dbReference type="EMBL" id="MCX2818207.1"/>
    </source>
</evidence>
<feature type="transmembrane region" description="Helical" evidence="7">
    <location>
        <begin position="39"/>
        <end position="57"/>
    </location>
</feature>
<dbReference type="Gene3D" id="3.30.565.10">
    <property type="entry name" value="Histidine kinase-like ATPase, C-terminal domain"/>
    <property type="match status" value="1"/>
</dbReference>
<dbReference type="Gene3D" id="1.10.287.130">
    <property type="match status" value="1"/>
</dbReference>
<dbReference type="PANTHER" id="PTHR43711">
    <property type="entry name" value="TWO-COMPONENT HISTIDINE KINASE"/>
    <property type="match status" value="1"/>
</dbReference>